<organism evidence="3 4">
    <name type="scientific">Galerina marginata (strain CBS 339.88)</name>
    <dbReference type="NCBI Taxonomy" id="685588"/>
    <lineage>
        <taxon>Eukaryota</taxon>
        <taxon>Fungi</taxon>
        <taxon>Dikarya</taxon>
        <taxon>Basidiomycota</taxon>
        <taxon>Agaricomycotina</taxon>
        <taxon>Agaricomycetes</taxon>
        <taxon>Agaricomycetidae</taxon>
        <taxon>Agaricales</taxon>
        <taxon>Agaricineae</taxon>
        <taxon>Strophariaceae</taxon>
        <taxon>Galerina</taxon>
    </lineage>
</organism>
<keyword evidence="1" id="KW-0812">Transmembrane</keyword>
<keyword evidence="1" id="KW-1133">Transmembrane helix</keyword>
<dbReference type="InterPro" id="IPR045340">
    <property type="entry name" value="DUF6533"/>
</dbReference>
<feature type="transmembrane region" description="Helical" evidence="1">
    <location>
        <begin position="125"/>
        <end position="149"/>
    </location>
</feature>
<evidence type="ECO:0000313" key="3">
    <source>
        <dbReference type="EMBL" id="KDR74607.1"/>
    </source>
</evidence>
<feature type="transmembrane region" description="Helical" evidence="1">
    <location>
        <begin position="235"/>
        <end position="255"/>
    </location>
</feature>
<feature type="transmembrane region" description="Helical" evidence="1">
    <location>
        <begin position="169"/>
        <end position="189"/>
    </location>
</feature>
<keyword evidence="4" id="KW-1185">Reference proteome</keyword>
<protein>
    <recommendedName>
        <fullName evidence="2">DUF6533 domain-containing protein</fullName>
    </recommendedName>
</protein>
<dbReference type="Pfam" id="PF20151">
    <property type="entry name" value="DUF6533"/>
    <property type="match status" value="1"/>
</dbReference>
<evidence type="ECO:0000256" key="1">
    <source>
        <dbReference type="SAM" id="Phobius"/>
    </source>
</evidence>
<gene>
    <name evidence="3" type="ORF">GALMADRAFT_558548</name>
</gene>
<feature type="transmembrane region" description="Helical" evidence="1">
    <location>
        <begin position="95"/>
        <end position="118"/>
    </location>
</feature>
<feature type="domain" description="DUF6533" evidence="2">
    <location>
        <begin position="23"/>
        <end position="66"/>
    </location>
</feature>
<keyword evidence="1" id="KW-0472">Membrane</keyword>
<dbReference type="OrthoDB" id="3206101at2759"/>
<feature type="transmembrane region" description="Helical" evidence="1">
    <location>
        <begin position="56"/>
        <end position="75"/>
    </location>
</feature>
<dbReference type="STRING" id="685588.A0A067SX19"/>
<name>A0A067SX19_GALM3</name>
<accession>A0A067SX19</accession>
<dbReference type="AlphaFoldDB" id="A0A067SX19"/>
<feature type="transmembrane region" description="Helical" evidence="1">
    <location>
        <begin position="210"/>
        <end position="229"/>
    </location>
</feature>
<evidence type="ECO:0000259" key="2">
    <source>
        <dbReference type="Pfam" id="PF20151"/>
    </source>
</evidence>
<evidence type="ECO:0000313" key="4">
    <source>
        <dbReference type="Proteomes" id="UP000027222"/>
    </source>
</evidence>
<sequence length="298" mass="33504">MQMPHTHDEVLALANSDQFSRKCACIAGLAFLTWDTVSNFDKEYIFVFNPPSRVKFLYLFARYFGIGSQIFSVFYTTRHLSTTPIPSETCRRWFYFQIITIMALQTSVEVILILRVYALYRKSTLVGYILTFAILAEICLGVYLAVSAFDSLEYNAACIVTAASREMARVGGCIGVTQTIIWGFALYKYRQGLQEGWADIPVVSRVMRDGSSTFVAIIAMLLVFVPVFFRVKDIAHIAVPLITCAFSVLACRLIINMHNLKQSPPEAVDVELTSALEMSFVESRRSLETIFLATADIP</sequence>
<proteinExistence type="predicted"/>
<dbReference type="HOGENOM" id="CLU_035509_10_5_1"/>
<reference evidence="4" key="1">
    <citation type="journal article" date="2014" name="Proc. Natl. Acad. Sci. U.S.A.">
        <title>Extensive sampling of basidiomycete genomes demonstrates inadequacy of the white-rot/brown-rot paradigm for wood decay fungi.</title>
        <authorList>
            <person name="Riley R."/>
            <person name="Salamov A.A."/>
            <person name="Brown D.W."/>
            <person name="Nagy L.G."/>
            <person name="Floudas D."/>
            <person name="Held B.W."/>
            <person name="Levasseur A."/>
            <person name="Lombard V."/>
            <person name="Morin E."/>
            <person name="Otillar R."/>
            <person name="Lindquist E.A."/>
            <person name="Sun H."/>
            <person name="LaButti K.M."/>
            <person name="Schmutz J."/>
            <person name="Jabbour D."/>
            <person name="Luo H."/>
            <person name="Baker S.E."/>
            <person name="Pisabarro A.G."/>
            <person name="Walton J.D."/>
            <person name="Blanchette R.A."/>
            <person name="Henrissat B."/>
            <person name="Martin F."/>
            <person name="Cullen D."/>
            <person name="Hibbett D.S."/>
            <person name="Grigoriev I.V."/>
        </authorList>
    </citation>
    <scope>NUCLEOTIDE SEQUENCE [LARGE SCALE GENOMIC DNA]</scope>
    <source>
        <strain evidence="4">CBS 339.88</strain>
    </source>
</reference>
<dbReference type="Proteomes" id="UP000027222">
    <property type="component" value="Unassembled WGS sequence"/>
</dbReference>
<dbReference type="EMBL" id="KL142382">
    <property type="protein sequence ID" value="KDR74607.1"/>
    <property type="molecule type" value="Genomic_DNA"/>
</dbReference>